<dbReference type="AlphaFoldDB" id="A0A8J6J0B0"/>
<name>A0A8J6J0B0_9FIRM</name>
<dbReference type="PANTHER" id="PTHR30024:SF46">
    <property type="entry name" value="ABC TRANSPORTER, SUBSTRATE-BINDING LIPOPROTEIN"/>
    <property type="match status" value="1"/>
</dbReference>
<feature type="domain" description="SsuA/THI5-like" evidence="3">
    <location>
        <begin position="141"/>
        <end position="286"/>
    </location>
</feature>
<feature type="chain" id="PRO_5038556978" evidence="2">
    <location>
        <begin position="20"/>
        <end position="358"/>
    </location>
</feature>
<evidence type="ECO:0000256" key="1">
    <source>
        <dbReference type="SAM" id="MobiDB-lite"/>
    </source>
</evidence>
<accession>A0A8J6J0B0</accession>
<dbReference type="SUPFAM" id="SSF53850">
    <property type="entry name" value="Periplasmic binding protein-like II"/>
    <property type="match status" value="1"/>
</dbReference>
<dbReference type="Proteomes" id="UP000628736">
    <property type="component" value="Unassembled WGS sequence"/>
</dbReference>
<dbReference type="InterPro" id="IPR027024">
    <property type="entry name" value="UCP027386_ABC_sbc_TM0202"/>
</dbReference>
<feature type="signal peptide" evidence="2">
    <location>
        <begin position="1"/>
        <end position="19"/>
    </location>
</feature>
<dbReference type="EMBL" id="JACOPO010000001">
    <property type="protein sequence ID" value="MBC5721334.1"/>
    <property type="molecule type" value="Genomic_DNA"/>
</dbReference>
<dbReference type="RefSeq" id="WP_186851843.1">
    <property type="nucleotide sequence ID" value="NZ_JACOPO010000001.1"/>
</dbReference>
<keyword evidence="5" id="KW-1185">Reference proteome</keyword>
<keyword evidence="2" id="KW-0732">Signal</keyword>
<evidence type="ECO:0000313" key="4">
    <source>
        <dbReference type="EMBL" id="MBC5721334.1"/>
    </source>
</evidence>
<feature type="region of interest" description="Disordered" evidence="1">
    <location>
        <begin position="22"/>
        <end position="53"/>
    </location>
</feature>
<dbReference type="InterPro" id="IPR015168">
    <property type="entry name" value="SsuA/THI5"/>
</dbReference>
<comment type="caution">
    <text evidence="4">The sequence shown here is derived from an EMBL/GenBank/DDBJ whole genome shotgun (WGS) entry which is preliminary data.</text>
</comment>
<organism evidence="4 5">
    <name type="scientific">Flintibacter hominis</name>
    <dbReference type="NCBI Taxonomy" id="2763048"/>
    <lineage>
        <taxon>Bacteria</taxon>
        <taxon>Bacillati</taxon>
        <taxon>Bacillota</taxon>
        <taxon>Clostridia</taxon>
        <taxon>Eubacteriales</taxon>
        <taxon>Flintibacter</taxon>
    </lineage>
</organism>
<dbReference type="PANTHER" id="PTHR30024">
    <property type="entry name" value="ALIPHATIC SULFONATES-BINDING PROTEIN-RELATED"/>
    <property type="match status" value="1"/>
</dbReference>
<dbReference type="PROSITE" id="PS51257">
    <property type="entry name" value="PROKAR_LIPOPROTEIN"/>
    <property type="match status" value="1"/>
</dbReference>
<gene>
    <name evidence="4" type="ORF">H8S11_00640</name>
</gene>
<sequence>MKRKLSLLLCAALVLASLAGCKPSASENDSSSSASGDISSGGSSSGDSSQEIPGPSDIPEINFMVLSGPTGVGAAYLVDSYAAGSAPTDAPFTLNTTVVADNNQVTDALVNGSADVAAIATNVAANLYTKSDGAIQVLAVNTLGVLYILEKGDSVHSMADLRGKTIYATGQGANPEYVLDHLLTANGVDPSTLDIQWMTAQEVSAKMVSSEQAICMLPVPAATALMVQDTGVRQALSLSDEWEKLDQGVLPMGCVVARTEFIQENPILIDALLDLYGDSITFMTEEGNAADGAALVAKYGIAPNEQVAQAAIPQCNLTFLTGQEMRAALEGYYAVLFRTDPASIGGGMPYDAFYYGGE</sequence>
<evidence type="ECO:0000256" key="2">
    <source>
        <dbReference type="SAM" id="SignalP"/>
    </source>
</evidence>
<dbReference type="Gene3D" id="3.40.190.10">
    <property type="entry name" value="Periplasmic binding protein-like II"/>
    <property type="match status" value="2"/>
</dbReference>
<evidence type="ECO:0000313" key="5">
    <source>
        <dbReference type="Proteomes" id="UP000628736"/>
    </source>
</evidence>
<evidence type="ECO:0000259" key="3">
    <source>
        <dbReference type="Pfam" id="PF09084"/>
    </source>
</evidence>
<dbReference type="Pfam" id="PF09084">
    <property type="entry name" value="NMT1"/>
    <property type="match status" value="1"/>
</dbReference>
<proteinExistence type="predicted"/>
<dbReference type="PIRSF" id="PIRSF027386">
    <property type="entry name" value="UCP027386_ABC_sbc_TM0202"/>
    <property type="match status" value="1"/>
</dbReference>
<protein>
    <submittedName>
        <fullName evidence="4">ABC transporter substrate-binding protein</fullName>
    </submittedName>
</protein>
<reference evidence="4" key="1">
    <citation type="submission" date="2020-08" db="EMBL/GenBank/DDBJ databases">
        <title>Genome public.</title>
        <authorList>
            <person name="Liu C."/>
            <person name="Sun Q."/>
        </authorList>
    </citation>
    <scope>NUCLEOTIDE SEQUENCE</scope>
    <source>
        <strain evidence="4">NSJ-23</strain>
    </source>
</reference>
<feature type="compositionally biased region" description="Low complexity" evidence="1">
    <location>
        <begin position="22"/>
        <end position="49"/>
    </location>
</feature>